<dbReference type="Gene3D" id="3.30.10.10">
    <property type="entry name" value="Trypsin Inhibitor V, subunit A"/>
    <property type="match status" value="1"/>
</dbReference>
<dbReference type="Proteomes" id="UP000504609">
    <property type="component" value="Unplaced"/>
</dbReference>
<dbReference type="PANTHER" id="PTHR33091">
    <property type="entry name" value="PROTEIN, PUTATIVE, EXPRESSED-RELATED"/>
    <property type="match status" value="1"/>
</dbReference>
<dbReference type="PANTHER" id="PTHR33091:SF73">
    <property type="entry name" value="INHIBITOR OF TRYPSIN AND HAGEMAN FACTOR-LIKE"/>
    <property type="match status" value="1"/>
</dbReference>
<evidence type="ECO:0000256" key="2">
    <source>
        <dbReference type="ARBA" id="ARBA00022690"/>
    </source>
</evidence>
<evidence type="ECO:0000313" key="4">
    <source>
        <dbReference type="Proteomes" id="UP000504609"/>
    </source>
</evidence>
<name>A0A6J1G2N1_CUCMO</name>
<evidence type="ECO:0000256" key="1">
    <source>
        <dbReference type="ARBA" id="ARBA00008210"/>
    </source>
</evidence>
<dbReference type="AlphaFoldDB" id="A0A6J1G2N1"/>
<protein>
    <submittedName>
        <fullName evidence="5">Inhibitor of trypsin and hageman factor</fullName>
    </submittedName>
</protein>
<dbReference type="KEGG" id="cmos:111450237"/>
<comment type="similarity">
    <text evidence="1">Belongs to the protease inhibitor I13 (potato type I serine protease inhibitor) family.</text>
</comment>
<dbReference type="RefSeq" id="XP_022946028.1">
    <property type="nucleotide sequence ID" value="XM_023090260.1"/>
</dbReference>
<dbReference type="SUPFAM" id="SSF54654">
    <property type="entry name" value="CI-2 family of serine protease inhibitors"/>
    <property type="match status" value="1"/>
</dbReference>
<keyword evidence="3" id="KW-0722">Serine protease inhibitor</keyword>
<gene>
    <name evidence="5" type="primary">LOC111450237</name>
</gene>
<dbReference type="GeneID" id="111450237"/>
<dbReference type="InterPro" id="IPR036354">
    <property type="entry name" value="Prot_inh_pot1_sf"/>
</dbReference>
<dbReference type="GO" id="GO:0009611">
    <property type="term" value="P:response to wounding"/>
    <property type="evidence" value="ECO:0007669"/>
    <property type="project" value="InterPro"/>
</dbReference>
<sequence>MSSCPGKSSWPHLVGVGGSAAKAIIERENPNVKAVILEEGTPVTKDFRCNRVRIWVNKRGLVASPPRIG</sequence>
<keyword evidence="4" id="KW-1185">Reference proteome</keyword>
<accession>A0A6J1G2N1</accession>
<keyword evidence="2" id="KW-0646">Protease inhibitor</keyword>
<dbReference type="PRINTS" id="PR00292">
    <property type="entry name" value="POTATOINHBTR"/>
</dbReference>
<organism evidence="4 5">
    <name type="scientific">Cucurbita moschata</name>
    <name type="common">Winter crookneck squash</name>
    <name type="synonym">Cucurbita pepo var. moschata</name>
    <dbReference type="NCBI Taxonomy" id="3662"/>
    <lineage>
        <taxon>Eukaryota</taxon>
        <taxon>Viridiplantae</taxon>
        <taxon>Streptophyta</taxon>
        <taxon>Embryophyta</taxon>
        <taxon>Tracheophyta</taxon>
        <taxon>Spermatophyta</taxon>
        <taxon>Magnoliopsida</taxon>
        <taxon>eudicotyledons</taxon>
        <taxon>Gunneridae</taxon>
        <taxon>Pentapetalae</taxon>
        <taxon>rosids</taxon>
        <taxon>fabids</taxon>
        <taxon>Cucurbitales</taxon>
        <taxon>Cucurbitaceae</taxon>
        <taxon>Cucurbiteae</taxon>
        <taxon>Cucurbita</taxon>
    </lineage>
</organism>
<dbReference type="PROSITE" id="PS00285">
    <property type="entry name" value="POTATO_INHIBITOR"/>
    <property type="match status" value="1"/>
</dbReference>
<evidence type="ECO:0000256" key="3">
    <source>
        <dbReference type="ARBA" id="ARBA00022900"/>
    </source>
</evidence>
<dbReference type="Pfam" id="PF00280">
    <property type="entry name" value="potato_inhibit"/>
    <property type="match status" value="1"/>
</dbReference>
<evidence type="ECO:0000313" key="5">
    <source>
        <dbReference type="RefSeq" id="XP_022946028.1"/>
    </source>
</evidence>
<reference evidence="5" key="1">
    <citation type="submission" date="2025-08" db="UniProtKB">
        <authorList>
            <consortium name="RefSeq"/>
        </authorList>
    </citation>
    <scope>IDENTIFICATION</scope>
    <source>
        <tissue evidence="5">Young leaves</tissue>
    </source>
</reference>
<dbReference type="GO" id="GO:0004867">
    <property type="term" value="F:serine-type endopeptidase inhibitor activity"/>
    <property type="evidence" value="ECO:0007669"/>
    <property type="project" value="UniProtKB-KW"/>
</dbReference>
<dbReference type="InterPro" id="IPR000864">
    <property type="entry name" value="Prot_inh_pot1"/>
</dbReference>
<proteinExistence type="inferred from homology"/>